<keyword evidence="2" id="KW-1185">Reference proteome</keyword>
<gene>
    <name evidence="1" type="ORF">PXEA_LOCUS6350</name>
</gene>
<sequence length="208" mass="22535">MSYPLVISCPVSSGMVFNLQLSLLGPPCRSPRHHLATKLTPFGTPGCWGIAPVTPVPQYTCFHYARFTMQMQTAKFWPSACMHLCLSSSPSAPSRALDSSYAGSYAPWLAVAMCKPNPQLGSQQHVSLKPNALAHACACRPVVVSRYPNPAASAITTTSHTIIFGLYFRFSVAMSHISTVHHISHKGLLGSVNTILSIPTIYCLSHYC</sequence>
<evidence type="ECO:0000313" key="2">
    <source>
        <dbReference type="Proteomes" id="UP000784294"/>
    </source>
</evidence>
<organism evidence="1 2">
    <name type="scientific">Protopolystoma xenopodis</name>
    <dbReference type="NCBI Taxonomy" id="117903"/>
    <lineage>
        <taxon>Eukaryota</taxon>
        <taxon>Metazoa</taxon>
        <taxon>Spiralia</taxon>
        <taxon>Lophotrochozoa</taxon>
        <taxon>Platyhelminthes</taxon>
        <taxon>Monogenea</taxon>
        <taxon>Polyopisthocotylea</taxon>
        <taxon>Polystomatidea</taxon>
        <taxon>Polystomatidae</taxon>
        <taxon>Protopolystoma</taxon>
    </lineage>
</organism>
<accession>A0A448WIZ8</accession>
<dbReference type="EMBL" id="CAAALY010016225">
    <property type="protein sequence ID" value="VEL12910.1"/>
    <property type="molecule type" value="Genomic_DNA"/>
</dbReference>
<dbReference type="Proteomes" id="UP000784294">
    <property type="component" value="Unassembled WGS sequence"/>
</dbReference>
<dbReference type="AlphaFoldDB" id="A0A448WIZ8"/>
<protein>
    <submittedName>
        <fullName evidence="1">Uncharacterized protein</fullName>
    </submittedName>
</protein>
<reference evidence="1" key="1">
    <citation type="submission" date="2018-11" db="EMBL/GenBank/DDBJ databases">
        <authorList>
            <consortium name="Pathogen Informatics"/>
        </authorList>
    </citation>
    <scope>NUCLEOTIDE SEQUENCE</scope>
</reference>
<comment type="caution">
    <text evidence="1">The sequence shown here is derived from an EMBL/GenBank/DDBJ whole genome shotgun (WGS) entry which is preliminary data.</text>
</comment>
<evidence type="ECO:0000313" key="1">
    <source>
        <dbReference type="EMBL" id="VEL12910.1"/>
    </source>
</evidence>
<name>A0A448WIZ8_9PLAT</name>
<proteinExistence type="predicted"/>